<dbReference type="Gramene" id="Solyc01g107060.2.1">
    <property type="protein sequence ID" value="Solyc01g107060.2.1.1"/>
    <property type="gene ID" value="Solyc01g107060.2"/>
</dbReference>
<dbReference type="Proteomes" id="UP000004994">
    <property type="component" value="Chromosome 1"/>
</dbReference>
<evidence type="ECO:0000313" key="2">
    <source>
        <dbReference type="EnsemblPlants" id="Solyc01g107060.2.1.1"/>
    </source>
</evidence>
<dbReference type="AlphaFoldDB" id="A0A3Q7FCA5"/>
<evidence type="ECO:0000313" key="3">
    <source>
        <dbReference type="Proteomes" id="UP000004994"/>
    </source>
</evidence>
<proteinExistence type="predicted"/>
<dbReference type="InParanoid" id="A0A3Q7FCA5"/>
<reference evidence="2" key="1">
    <citation type="journal article" date="2012" name="Nature">
        <title>The tomato genome sequence provides insights into fleshy fruit evolution.</title>
        <authorList>
            <consortium name="Tomato Genome Consortium"/>
        </authorList>
    </citation>
    <scope>NUCLEOTIDE SEQUENCE [LARGE SCALE GENOMIC DNA]</scope>
    <source>
        <strain evidence="2">cv. Heinz 1706</strain>
    </source>
</reference>
<organism evidence="2">
    <name type="scientific">Solanum lycopersicum</name>
    <name type="common">Tomato</name>
    <name type="synonym">Lycopersicon esculentum</name>
    <dbReference type="NCBI Taxonomy" id="4081"/>
    <lineage>
        <taxon>Eukaryota</taxon>
        <taxon>Viridiplantae</taxon>
        <taxon>Streptophyta</taxon>
        <taxon>Embryophyta</taxon>
        <taxon>Tracheophyta</taxon>
        <taxon>Spermatophyta</taxon>
        <taxon>Magnoliopsida</taxon>
        <taxon>eudicotyledons</taxon>
        <taxon>Gunneridae</taxon>
        <taxon>Pentapetalae</taxon>
        <taxon>asterids</taxon>
        <taxon>lamiids</taxon>
        <taxon>Solanales</taxon>
        <taxon>Solanaceae</taxon>
        <taxon>Solanoideae</taxon>
        <taxon>Solaneae</taxon>
        <taxon>Solanum</taxon>
        <taxon>Solanum subgen. Lycopersicon</taxon>
    </lineage>
</organism>
<accession>A0A3Q7FCA5</accession>
<dbReference type="EnsemblPlants" id="Solyc01g107060.2.1">
    <property type="protein sequence ID" value="Solyc01g107060.2.1.1"/>
    <property type="gene ID" value="Solyc01g107060.2"/>
</dbReference>
<sequence length="58" mass="6395">MSPTVTPSAIAWLNCTPTLLQLTKKPVVPLFSSWAWAASRRPQNGGKKSKVRDSDTLR</sequence>
<dbReference type="PaxDb" id="4081-Solyc01g107060.2.1"/>
<protein>
    <submittedName>
        <fullName evidence="2">Uncharacterized protein</fullName>
    </submittedName>
</protein>
<feature type="region of interest" description="Disordered" evidence="1">
    <location>
        <begin position="39"/>
        <end position="58"/>
    </location>
</feature>
<reference evidence="2" key="2">
    <citation type="submission" date="2019-01" db="UniProtKB">
        <authorList>
            <consortium name="EnsemblPlants"/>
        </authorList>
    </citation>
    <scope>IDENTIFICATION</scope>
    <source>
        <strain evidence="2">cv. Heinz 1706</strain>
    </source>
</reference>
<name>A0A3Q7FCA5_SOLLC</name>
<evidence type="ECO:0000256" key="1">
    <source>
        <dbReference type="SAM" id="MobiDB-lite"/>
    </source>
</evidence>
<keyword evidence="3" id="KW-1185">Reference proteome</keyword>